<evidence type="ECO:0000256" key="3">
    <source>
        <dbReference type="ARBA" id="ARBA00023015"/>
    </source>
</evidence>
<name>A0ABR3P7U4_9PEZI</name>
<dbReference type="Pfam" id="PF05793">
    <property type="entry name" value="TFIIF_alpha"/>
    <property type="match status" value="1"/>
</dbReference>
<dbReference type="RefSeq" id="XP_069198037.1">
    <property type="nucleotide sequence ID" value="XM_069345830.1"/>
</dbReference>
<proteinExistence type="inferred from homology"/>
<dbReference type="EMBL" id="JBFMKM010000013">
    <property type="protein sequence ID" value="KAL1301761.1"/>
    <property type="molecule type" value="Genomic_DNA"/>
</dbReference>
<keyword evidence="6 7" id="KW-0539">Nucleus</keyword>
<evidence type="ECO:0000256" key="8">
    <source>
        <dbReference type="SAM" id="MobiDB-lite"/>
    </source>
</evidence>
<sequence length="677" mass="75540">MSASPAGPPSGPASTTPNGGPVPFRRRKPTGPFAAKPKPVQRRPPGQVPSSAKDANGPKTGPGAAVAASASASASAAPPPTAAATANPDPDDDPSLYEEFSLLTTKKALLDGLRYHVMRFSSDREVNPYKTTGNQFQRPVRLQRRFPHDTPRQNIPDPATNEEDDKEREKEAVRKAERQAEREANQAQIAPTDKTAAAKKRQPFKKKTEDVYFPTDTPEAQKRAKLRYEEGRPWHLEDFTGKNTWVGTYEEPLSETHAMFVLGQKQEFRMVPLEKWYRFAPTARYQTMNLDEAETIMNKKVKTSRFMRETEERGLERQRAEAMRQEKLNNRGRVGERGERQRSAGFEDGEKMDVANDVDEIDFEADEEFQDDEENPLFAEDDEGKEAERKIKEERHGANIFAGVKEEKDWYEEEEREKREAAEERKKAKKTRKHLIKREKKYEYESESDHPYSESSESEDSEEERTKAEEERKKAEEAAKANGESIPSGATSKGTNTPSGRQEKHGDALRNKSSIANLKRPGSPNLSEASGSESTHKRVKKEHRSRNAGPSGSMSPNGLPTRNFAGSGSDTETSGNEKRIKRHQQHNKVMSGSPRDEANNGTPASSRSGTPGPVAEMPTADEVRAVVPPEGISIQNLIAIFKPRIPKRKDGSKDFVAIVKGVAHMRAGDQSGLLYLK</sequence>
<evidence type="ECO:0000256" key="2">
    <source>
        <dbReference type="ARBA" id="ARBA00005249"/>
    </source>
</evidence>
<feature type="region of interest" description="Disordered" evidence="8">
    <location>
        <begin position="307"/>
        <end position="620"/>
    </location>
</feature>
<evidence type="ECO:0000256" key="6">
    <source>
        <dbReference type="ARBA" id="ARBA00023242"/>
    </source>
</evidence>
<comment type="similarity">
    <text evidence="2 7">Belongs to the TFIIF alpha subunit family.</text>
</comment>
<gene>
    <name evidence="9" type="ORF">AAFC00_005959</name>
</gene>
<feature type="compositionally biased region" description="Basic and acidic residues" evidence="8">
    <location>
        <begin position="440"/>
        <end position="452"/>
    </location>
</feature>
<feature type="compositionally biased region" description="Polar residues" evidence="8">
    <location>
        <begin position="524"/>
        <end position="533"/>
    </location>
</feature>
<feature type="compositionally biased region" description="Basic and acidic residues" evidence="8">
    <location>
        <begin position="416"/>
        <end position="426"/>
    </location>
</feature>
<feature type="compositionally biased region" description="Basic residues" evidence="8">
    <location>
        <begin position="537"/>
        <end position="546"/>
    </location>
</feature>
<evidence type="ECO:0000256" key="1">
    <source>
        <dbReference type="ARBA" id="ARBA00004123"/>
    </source>
</evidence>
<evidence type="ECO:0000313" key="10">
    <source>
        <dbReference type="Proteomes" id="UP001562354"/>
    </source>
</evidence>
<comment type="function">
    <text evidence="7">TFIIF is a general transcription initiation factor that binds to RNA polymerase II and helps to recruit it to the initiation complex in collaboration with TFIIB. It promotes transcription elongation.</text>
</comment>
<evidence type="ECO:0000313" key="9">
    <source>
        <dbReference type="EMBL" id="KAL1301761.1"/>
    </source>
</evidence>
<dbReference type="GeneID" id="95979658"/>
<dbReference type="PANTHER" id="PTHR13011">
    <property type="entry name" value="TFIIF-ALPHA"/>
    <property type="match status" value="1"/>
</dbReference>
<evidence type="ECO:0000256" key="4">
    <source>
        <dbReference type="ARBA" id="ARBA00023125"/>
    </source>
</evidence>
<feature type="compositionally biased region" description="Pro residues" evidence="8">
    <location>
        <begin position="1"/>
        <end position="11"/>
    </location>
</feature>
<dbReference type="InterPro" id="IPR008851">
    <property type="entry name" value="TFIIF-alpha"/>
</dbReference>
<feature type="compositionally biased region" description="Basic residues" evidence="8">
    <location>
        <begin position="427"/>
        <end position="439"/>
    </location>
</feature>
<dbReference type="PANTHER" id="PTHR13011:SF0">
    <property type="entry name" value="GENERAL TRANSCRIPTION FACTOR IIF SUBUNIT 1"/>
    <property type="match status" value="1"/>
</dbReference>
<dbReference type="SUPFAM" id="SSF50916">
    <property type="entry name" value="Rap30/74 interaction domains"/>
    <property type="match status" value="1"/>
</dbReference>
<evidence type="ECO:0000256" key="7">
    <source>
        <dbReference type="RuleBase" id="RU366044"/>
    </source>
</evidence>
<feature type="region of interest" description="Disordered" evidence="8">
    <location>
        <begin position="1"/>
        <end position="98"/>
    </location>
</feature>
<accession>A0ABR3P7U4</accession>
<dbReference type="Proteomes" id="UP001562354">
    <property type="component" value="Unassembled WGS sequence"/>
</dbReference>
<evidence type="ECO:0000256" key="5">
    <source>
        <dbReference type="ARBA" id="ARBA00023163"/>
    </source>
</evidence>
<reference evidence="9 10" key="1">
    <citation type="submission" date="2024-07" db="EMBL/GenBank/DDBJ databases">
        <title>Draft sequence of the Neodothiora populina.</title>
        <authorList>
            <person name="Drown D.D."/>
            <person name="Schuette U.S."/>
            <person name="Buechlein A.B."/>
            <person name="Rusch D.R."/>
            <person name="Winton L.W."/>
            <person name="Adams G.A."/>
        </authorList>
    </citation>
    <scope>NUCLEOTIDE SEQUENCE [LARGE SCALE GENOMIC DNA]</scope>
    <source>
        <strain evidence="9 10">CPC 39397</strain>
    </source>
</reference>
<dbReference type="InterPro" id="IPR011039">
    <property type="entry name" value="TFIIF_interaction"/>
</dbReference>
<feature type="region of interest" description="Disordered" evidence="8">
    <location>
        <begin position="124"/>
        <end position="208"/>
    </location>
</feature>
<feature type="compositionally biased region" description="Basic and acidic residues" evidence="8">
    <location>
        <begin position="501"/>
        <end position="510"/>
    </location>
</feature>
<protein>
    <recommendedName>
        <fullName evidence="7">Transcription initiation factor IIF subunit alpha</fullName>
    </recommendedName>
</protein>
<keyword evidence="3 7" id="KW-0805">Transcription regulation</keyword>
<comment type="subcellular location">
    <subcellularLocation>
        <location evidence="1 7">Nucleus</location>
    </subcellularLocation>
</comment>
<keyword evidence="10" id="KW-1185">Reference proteome</keyword>
<keyword evidence="4 7" id="KW-0238">DNA-binding</keyword>
<feature type="compositionally biased region" description="Polar residues" evidence="8">
    <location>
        <begin position="599"/>
        <end position="609"/>
    </location>
</feature>
<feature type="compositionally biased region" description="Basic and acidic residues" evidence="8">
    <location>
        <begin position="167"/>
        <end position="184"/>
    </location>
</feature>
<comment type="caution">
    <text evidence="9">The sequence shown here is derived from an EMBL/GenBank/DDBJ whole genome shotgun (WGS) entry which is preliminary data.</text>
</comment>
<feature type="compositionally biased region" description="Polar residues" evidence="8">
    <location>
        <begin position="548"/>
        <end position="574"/>
    </location>
</feature>
<feature type="compositionally biased region" description="Acidic residues" evidence="8">
    <location>
        <begin position="356"/>
        <end position="385"/>
    </location>
</feature>
<feature type="compositionally biased region" description="Basic and acidic residues" evidence="8">
    <location>
        <begin position="464"/>
        <end position="479"/>
    </location>
</feature>
<organism evidence="9 10">
    <name type="scientific">Neodothiora populina</name>
    <dbReference type="NCBI Taxonomy" id="2781224"/>
    <lineage>
        <taxon>Eukaryota</taxon>
        <taxon>Fungi</taxon>
        <taxon>Dikarya</taxon>
        <taxon>Ascomycota</taxon>
        <taxon>Pezizomycotina</taxon>
        <taxon>Dothideomycetes</taxon>
        <taxon>Dothideomycetidae</taxon>
        <taxon>Dothideales</taxon>
        <taxon>Dothioraceae</taxon>
        <taxon>Neodothiora</taxon>
    </lineage>
</organism>
<feature type="compositionally biased region" description="Basic and acidic residues" evidence="8">
    <location>
        <begin position="307"/>
        <end position="342"/>
    </location>
</feature>
<feature type="compositionally biased region" description="Polar residues" evidence="8">
    <location>
        <begin position="488"/>
        <end position="500"/>
    </location>
</feature>
<keyword evidence="5 7" id="KW-0804">Transcription</keyword>
<feature type="compositionally biased region" description="Low complexity" evidence="8">
    <location>
        <begin position="64"/>
        <end position="88"/>
    </location>
</feature>
<feature type="compositionally biased region" description="Low complexity" evidence="8">
    <location>
        <begin position="12"/>
        <end position="21"/>
    </location>
</feature>
<feature type="compositionally biased region" description="Basic and acidic residues" evidence="8">
    <location>
        <begin position="386"/>
        <end position="397"/>
    </location>
</feature>